<dbReference type="RefSeq" id="WP_158865023.1">
    <property type="nucleotide sequence ID" value="NZ_CP046401.1"/>
</dbReference>
<organism evidence="8 9">
    <name type="scientific">Maribellus comscasis</name>
    <dbReference type="NCBI Taxonomy" id="2681766"/>
    <lineage>
        <taxon>Bacteria</taxon>
        <taxon>Pseudomonadati</taxon>
        <taxon>Bacteroidota</taxon>
        <taxon>Bacteroidia</taxon>
        <taxon>Marinilabiliales</taxon>
        <taxon>Prolixibacteraceae</taxon>
        <taxon>Maribellus</taxon>
    </lineage>
</organism>
<proteinExistence type="inferred from homology"/>
<dbReference type="Proteomes" id="UP000428260">
    <property type="component" value="Chromosome"/>
</dbReference>
<gene>
    <name evidence="8" type="ORF">GM418_08355</name>
</gene>
<dbReference type="PANTHER" id="PTHR42812:SF5">
    <property type="entry name" value="ENDO-ARABINASE"/>
    <property type="match status" value="1"/>
</dbReference>
<evidence type="ECO:0000313" key="8">
    <source>
        <dbReference type="EMBL" id="QGY43667.1"/>
    </source>
</evidence>
<dbReference type="PANTHER" id="PTHR42812">
    <property type="entry name" value="BETA-XYLOSIDASE"/>
    <property type="match status" value="1"/>
</dbReference>
<dbReference type="GO" id="GO:0005975">
    <property type="term" value="P:carbohydrate metabolic process"/>
    <property type="evidence" value="ECO:0007669"/>
    <property type="project" value="InterPro"/>
</dbReference>
<keyword evidence="3 6" id="KW-0326">Glycosidase</keyword>
<evidence type="ECO:0000256" key="3">
    <source>
        <dbReference type="ARBA" id="ARBA00023295"/>
    </source>
</evidence>
<dbReference type="SUPFAM" id="SSF49899">
    <property type="entry name" value="Concanavalin A-like lectins/glucanases"/>
    <property type="match status" value="1"/>
</dbReference>
<evidence type="ECO:0000313" key="9">
    <source>
        <dbReference type="Proteomes" id="UP000428260"/>
    </source>
</evidence>
<keyword evidence="7" id="KW-0732">Signal</keyword>
<feature type="signal peptide" evidence="7">
    <location>
        <begin position="1"/>
        <end position="21"/>
    </location>
</feature>
<evidence type="ECO:0000256" key="2">
    <source>
        <dbReference type="ARBA" id="ARBA00022801"/>
    </source>
</evidence>
<comment type="similarity">
    <text evidence="1 6">Belongs to the glycosyl hydrolase 43 family.</text>
</comment>
<dbReference type="Pfam" id="PF04616">
    <property type="entry name" value="Glyco_hydro_43"/>
    <property type="match status" value="1"/>
</dbReference>
<evidence type="ECO:0000256" key="1">
    <source>
        <dbReference type="ARBA" id="ARBA00009865"/>
    </source>
</evidence>
<sequence>MKRTVLLLATLMLLNLCTHPAKEKKKAFYSNPVIAGDFPDPTIIRVGDTYYAAGTSNDFAPNYPLYESKDLINWKQIGAVFNQPPEWASEDFWAPELFWHNETFYMYYTTKRKDNGIACIGVATTKNIHKGFADHGIIIEWGEEAIDAFVFRDDDGKLYITWKAYGLTPGRDIEILGSELSDDGLSLKGSHFTLTDHEKGWQGAGDEGQCLVKHNDYYYMFYSVGGCCDNRCDYRVRVARSKNLQSGWEQFPEPILKGGDEWRCPGHGTLVTTPNNRYFYLYHSYNSTDFEYIGRQGMLGEVLWDDQTGWPYFKSRTPAVSAEVPFDNTAQKRDSVFYDDFSSDKNFTYWEWDVNYKKPKTKIKDGEIIIAPAEDGINFLGLRPETGDYKMTAEVIQTNDLGGIGIYSNRDFMIALTVNKSELVLSQIQNGEKEILAQESIKEMGAVYLKYEATDGMYFQFFWSENGKDWVPIKIGNEYQVDGTFIAQWGYSPRAGFIVNGKTGNSSHFNGLKVEYTY</sequence>
<name>A0A6I6JU13_9BACT</name>
<dbReference type="SUPFAM" id="SSF75005">
    <property type="entry name" value="Arabinanase/levansucrase/invertase"/>
    <property type="match status" value="1"/>
</dbReference>
<dbReference type="Gene3D" id="2.60.120.200">
    <property type="match status" value="1"/>
</dbReference>
<dbReference type="InterPro" id="IPR023296">
    <property type="entry name" value="Glyco_hydro_beta-prop_sf"/>
</dbReference>
<evidence type="ECO:0000256" key="5">
    <source>
        <dbReference type="PIRSR" id="PIRSR606710-2"/>
    </source>
</evidence>
<feature type="site" description="Important for catalytic activity, responsible for pKa modulation of the active site Glu and correct orientation of both the proton donor and substrate" evidence="5">
    <location>
        <position position="147"/>
    </location>
</feature>
<feature type="active site" description="Proton acceptor" evidence="4">
    <location>
        <position position="40"/>
    </location>
</feature>
<dbReference type="EMBL" id="CP046401">
    <property type="protein sequence ID" value="QGY43667.1"/>
    <property type="molecule type" value="Genomic_DNA"/>
</dbReference>
<reference evidence="8 9" key="1">
    <citation type="submission" date="2019-11" db="EMBL/GenBank/DDBJ databases">
        <authorList>
            <person name="Zheng R.K."/>
            <person name="Sun C.M."/>
        </authorList>
    </citation>
    <scope>NUCLEOTIDE SEQUENCE [LARGE SCALE GENOMIC DNA]</scope>
    <source>
        <strain evidence="8 9">WC007</strain>
    </source>
</reference>
<dbReference type="Gene3D" id="2.115.10.20">
    <property type="entry name" value="Glycosyl hydrolase domain, family 43"/>
    <property type="match status" value="1"/>
</dbReference>
<dbReference type="GO" id="GO:0004553">
    <property type="term" value="F:hydrolase activity, hydrolyzing O-glycosyl compounds"/>
    <property type="evidence" value="ECO:0007669"/>
    <property type="project" value="InterPro"/>
</dbReference>
<keyword evidence="9" id="KW-1185">Reference proteome</keyword>
<keyword evidence="2 6" id="KW-0378">Hydrolase</keyword>
<evidence type="ECO:0000256" key="4">
    <source>
        <dbReference type="PIRSR" id="PIRSR606710-1"/>
    </source>
</evidence>
<dbReference type="InterPro" id="IPR051795">
    <property type="entry name" value="Glycosyl_Hydrlase_43"/>
</dbReference>
<evidence type="ECO:0000256" key="6">
    <source>
        <dbReference type="RuleBase" id="RU361187"/>
    </source>
</evidence>
<dbReference type="InterPro" id="IPR013320">
    <property type="entry name" value="ConA-like_dom_sf"/>
</dbReference>
<feature type="chain" id="PRO_5026314238" evidence="7">
    <location>
        <begin position="22"/>
        <end position="518"/>
    </location>
</feature>
<dbReference type="AlphaFoldDB" id="A0A6I6JU13"/>
<dbReference type="CDD" id="cd08999">
    <property type="entry name" value="GH43_ABN-like"/>
    <property type="match status" value="1"/>
</dbReference>
<protein>
    <submittedName>
        <fullName evidence="8">Family 43 glycosylhydrolase</fullName>
    </submittedName>
</protein>
<accession>A0A6I6JU13</accession>
<dbReference type="KEGG" id="mcos:GM418_08355"/>
<dbReference type="InterPro" id="IPR006710">
    <property type="entry name" value="Glyco_hydro_43"/>
</dbReference>
<feature type="active site" description="Proton donor" evidence="4">
    <location>
        <position position="207"/>
    </location>
</feature>
<evidence type="ECO:0000256" key="7">
    <source>
        <dbReference type="SAM" id="SignalP"/>
    </source>
</evidence>